<dbReference type="AlphaFoldDB" id="F5YR23"/>
<reference evidence="2" key="1">
    <citation type="submission" date="2009-12" db="EMBL/GenBank/DDBJ databases">
        <title>Complete sequence of Treponema primitia strain ZAS-2.</title>
        <authorList>
            <person name="Tetu S.G."/>
            <person name="Matson E."/>
            <person name="Ren Q."/>
            <person name="Seshadri R."/>
            <person name="Elbourne L."/>
            <person name="Hassan K.A."/>
            <person name="Durkin A."/>
            <person name="Radune D."/>
            <person name="Mohamoud Y."/>
            <person name="Shay R."/>
            <person name="Jin S."/>
            <person name="Zhang X."/>
            <person name="Lucey K."/>
            <person name="Ballor N.R."/>
            <person name="Ottesen E."/>
            <person name="Rosenthal R."/>
            <person name="Allen A."/>
            <person name="Leadbetter J.R."/>
            <person name="Paulsen I.T."/>
        </authorList>
    </citation>
    <scope>NUCLEOTIDE SEQUENCE [LARGE SCALE GENOMIC DNA]</scope>
    <source>
        <strain evidence="2">ATCC BAA-887 / DSM 12427 / ZAS-2</strain>
    </source>
</reference>
<dbReference type="RefSeq" id="WP_015706704.1">
    <property type="nucleotide sequence ID" value="NC_015578.1"/>
</dbReference>
<dbReference type="HOGENOM" id="CLU_1119764_0_0_12"/>
<sequence length="248" mass="28445">MTSKMWKKFAAARENYREETERLSRELPKLGKMQQRLVDSRDGPAYIVETPVVYNQAMDEMGPKDEIKLILVGDNPGRREQAGENRRYLVGPSGKIAERFFREEPSLGIDFRKNVLILNKTPIHTPRTVELRELCRLGGPSLTEAIAGSQLAMVRLLEEFYAALAPVPVWIIGYSEMKKRGIFEVYTDALKKVTVTFFGQLYFYRHFSMNQFTIDLHKQARPGETTAETLERIGVAYRERVLGKLEGP</sequence>
<organism evidence="1 2">
    <name type="scientific">Treponema primitia (strain ATCC BAA-887 / DSM 12427 / ZAS-2)</name>
    <dbReference type="NCBI Taxonomy" id="545694"/>
    <lineage>
        <taxon>Bacteria</taxon>
        <taxon>Pseudomonadati</taxon>
        <taxon>Spirochaetota</taxon>
        <taxon>Spirochaetia</taxon>
        <taxon>Spirochaetales</taxon>
        <taxon>Treponemataceae</taxon>
        <taxon>Treponema</taxon>
    </lineage>
</organism>
<evidence type="ECO:0000313" key="1">
    <source>
        <dbReference type="EMBL" id="AEF83536.1"/>
    </source>
</evidence>
<proteinExistence type="predicted"/>
<dbReference type="EMBL" id="CP001843">
    <property type="protein sequence ID" value="AEF83536.1"/>
    <property type="molecule type" value="Genomic_DNA"/>
</dbReference>
<keyword evidence="2" id="KW-1185">Reference proteome</keyword>
<reference evidence="1 2" key="2">
    <citation type="journal article" date="2011" name="ISME J.">
        <title>RNA-seq reveals cooperative metabolic interactions between two termite-gut spirochete species in co-culture.</title>
        <authorList>
            <person name="Rosenthal A.Z."/>
            <person name="Matson E.G."/>
            <person name="Eldar A."/>
            <person name="Leadbetter J.R."/>
        </authorList>
    </citation>
    <scope>NUCLEOTIDE SEQUENCE [LARGE SCALE GENOMIC DNA]</scope>
    <source>
        <strain evidence="2">ATCC BAA-887 / DSM 12427 / ZAS-2</strain>
    </source>
</reference>
<evidence type="ECO:0008006" key="3">
    <source>
        <dbReference type="Google" id="ProtNLM"/>
    </source>
</evidence>
<dbReference type="KEGG" id="tpi:TREPR_3598"/>
<dbReference type="OrthoDB" id="357352at2"/>
<gene>
    <name evidence="1" type="ordered locus">TREPR_3598</name>
</gene>
<name>F5YR23_TREPZ</name>
<dbReference type="eggNOG" id="ENOG5033874">
    <property type="taxonomic scope" value="Bacteria"/>
</dbReference>
<dbReference type="Proteomes" id="UP000009223">
    <property type="component" value="Chromosome"/>
</dbReference>
<protein>
    <recommendedName>
        <fullName evidence="3">Uracil-DNA glycosylase-like domain-containing protein</fullName>
    </recommendedName>
</protein>
<accession>F5YR23</accession>
<evidence type="ECO:0000313" key="2">
    <source>
        <dbReference type="Proteomes" id="UP000009223"/>
    </source>
</evidence>